<accession>A0A7T5R1H0</accession>
<dbReference type="EMBL" id="CP066681">
    <property type="protein sequence ID" value="QQG35813.1"/>
    <property type="molecule type" value="Genomic_DNA"/>
</dbReference>
<evidence type="ECO:0000259" key="4">
    <source>
        <dbReference type="Pfam" id="PF07603"/>
    </source>
</evidence>
<reference evidence="6 7" key="1">
    <citation type="submission" date="2020-07" db="EMBL/GenBank/DDBJ databases">
        <title>Huge and variable diversity of episymbiotic CPR bacteria and DPANN archaea in groundwater ecosystems.</title>
        <authorList>
            <person name="He C.Y."/>
            <person name="Keren R."/>
            <person name="Whittaker M."/>
            <person name="Farag I.F."/>
            <person name="Doudna J."/>
            <person name="Cate J.H.D."/>
            <person name="Banfield J.F."/>
        </authorList>
    </citation>
    <scope>NUCLEOTIDE SEQUENCE [LARGE SCALE GENOMIC DNA]</scope>
    <source>
        <strain evidence="6">NC_groundwater_70_Ag_B-0.1um_54_66</strain>
    </source>
</reference>
<evidence type="ECO:0000313" key="6">
    <source>
        <dbReference type="EMBL" id="QQG35813.1"/>
    </source>
</evidence>
<protein>
    <submittedName>
        <fullName evidence="6">DUF1566 domain-containing protein</fullName>
    </submittedName>
</protein>
<dbReference type="PROSITE" id="PS51257">
    <property type="entry name" value="PROKAR_LIPOPROTEIN"/>
    <property type="match status" value="1"/>
</dbReference>
<keyword evidence="1" id="KW-0344">Guanine-nucleotide releasing factor</keyword>
<sequence>MIRYLGALLALIYIWLPSSAWAACSNPSGTAGEIVYSATQKHFQYCNDTNWVAMNTKPGSGSGGCANPVLDEGQMVYNIDNRVLQGCAGNIHVAMGPVGGAGTATDWLQISVSTSHACGIKKDRSAWCWGNGLNGRLGNGSTSGISAPVEVSGNYTWKYISAGTSHTCGIQSDDTAWCWGSDGTGQLGNGATSTDQATPVAVSGGGSWLSISAGLLGTCGVKSNGSGYCWGMEITGTLGNGGAASETVNAPTALNDGGATWKFIAAPGQNSTCGIKTNDTGWCWGSQADGKLGDGVVFGGSIVSPTAVIGGHTWKAISVAVTGHTCAIKSDDTIRCWGYGSYGQRGDGTTSQAQGTPAPLSGGGTWKKISAGGASTCAIKNDDTAWCWGNNGYGQVGNNQFSTAETAPVAVAGGGSWSDISIASNATCGIKIGGTMNCWGDNTEGVLNYNATTSATSPLGVDDMGPWQAISGGSKHSCGIKSDGSLWCWGYNTTGQLGNNSILSSNIPVPVNGGGIWKAVSPGGNHTCGIKNDDTVWCWGNNGNGQLGDNSTTQRLIPTAINGGGSWRKISAGSSHTCGIKSDDTLWCWGYNGQGQLGDNSTTQRLIPTSVDGGGSWKTVSASTFLYHTCGIKSDDTLWCWGYNSQGQLGDNSTTQRLIPTAINGGGSWKTINTGSQHSCGTKSDDTTWCWGLNISGQLGDNSTTQRLIPTAINGGGSWKAVFTGNSYTCGIRSDNTAWCWGYNGQGQLGDNSTTQRVVPTLVTGGMTWIDLSAGDSHTCGISNSSQALCWGWGAWGQLGDASSGYMATPQPTDCGSPAGPPGAIVYNSTESVLEYCDGAGWVGITSSGSQAPADPCAGSPSPGTVCDDGSIYAGLSPDGNVKMFTTRCDHGQSWNGTICTGFRSVHAYSDPFAGGYTDTAIVNCATSGACDALGEANTATLVATDADPGTPGFQNHDAASACDLLSMNGRTDWYLPAVPEATVLYTNRAAIGGFDAAGTYWSSSEADTNNAWETAFASGTANQNDKINISYLRCVRK</sequence>
<dbReference type="Pfam" id="PF25390">
    <property type="entry name" value="WD40_RLD"/>
    <property type="match status" value="1"/>
</dbReference>
<dbReference type="Pfam" id="PF00415">
    <property type="entry name" value="RCC1"/>
    <property type="match status" value="3"/>
</dbReference>
<dbReference type="InterPro" id="IPR051553">
    <property type="entry name" value="Ran_GTPase-activating"/>
</dbReference>
<gene>
    <name evidence="6" type="ORF">HYS17_09945</name>
</gene>
<evidence type="ECO:0000256" key="2">
    <source>
        <dbReference type="ARBA" id="ARBA00022737"/>
    </source>
</evidence>
<dbReference type="Pfam" id="PF13540">
    <property type="entry name" value="RCC1_2"/>
    <property type="match status" value="1"/>
</dbReference>
<feature type="domain" description="RCC1-like" evidence="5">
    <location>
        <begin position="367"/>
        <end position="679"/>
    </location>
</feature>
<proteinExistence type="predicted"/>
<feature type="chain" id="PRO_5032506817" evidence="3">
    <location>
        <begin position="23"/>
        <end position="1038"/>
    </location>
</feature>
<dbReference type="InterPro" id="IPR000408">
    <property type="entry name" value="Reg_chr_condens"/>
</dbReference>
<evidence type="ECO:0000256" key="3">
    <source>
        <dbReference type="SAM" id="SignalP"/>
    </source>
</evidence>
<dbReference type="Proteomes" id="UP000595362">
    <property type="component" value="Chromosome"/>
</dbReference>
<name>A0A7T5R1H0_9BACT</name>
<keyword evidence="3" id="KW-0732">Signal</keyword>
<dbReference type="Gene3D" id="2.130.10.30">
    <property type="entry name" value="Regulator of chromosome condensation 1/beta-lactamase-inhibitor protein II"/>
    <property type="match status" value="4"/>
</dbReference>
<keyword evidence="2" id="KW-0677">Repeat</keyword>
<dbReference type="Pfam" id="PF07603">
    <property type="entry name" value="Lcl_C"/>
    <property type="match status" value="1"/>
</dbReference>
<evidence type="ECO:0000259" key="5">
    <source>
        <dbReference type="Pfam" id="PF25390"/>
    </source>
</evidence>
<evidence type="ECO:0000313" key="7">
    <source>
        <dbReference type="Proteomes" id="UP000595362"/>
    </source>
</evidence>
<dbReference type="PROSITE" id="PS50012">
    <property type="entry name" value="RCC1_3"/>
    <property type="match status" value="8"/>
</dbReference>
<dbReference type="InterPro" id="IPR011460">
    <property type="entry name" value="Lcl_C"/>
</dbReference>
<evidence type="ECO:0000256" key="1">
    <source>
        <dbReference type="ARBA" id="ARBA00022658"/>
    </source>
</evidence>
<dbReference type="AlphaFoldDB" id="A0A7T5R1H0"/>
<dbReference type="GO" id="GO:0005085">
    <property type="term" value="F:guanyl-nucleotide exchange factor activity"/>
    <property type="evidence" value="ECO:0007669"/>
    <property type="project" value="TreeGrafter"/>
</dbReference>
<feature type="signal peptide" evidence="3">
    <location>
        <begin position="1"/>
        <end position="22"/>
    </location>
</feature>
<dbReference type="PANTHER" id="PTHR45982:SF1">
    <property type="entry name" value="REGULATOR OF CHROMOSOME CONDENSATION"/>
    <property type="match status" value="1"/>
</dbReference>
<dbReference type="PRINTS" id="PR00633">
    <property type="entry name" value="RCCNDNSATION"/>
</dbReference>
<dbReference type="SUPFAM" id="SSF50985">
    <property type="entry name" value="RCC1/BLIP-II"/>
    <property type="match status" value="3"/>
</dbReference>
<dbReference type="PANTHER" id="PTHR45982">
    <property type="entry name" value="REGULATOR OF CHROMOSOME CONDENSATION"/>
    <property type="match status" value="1"/>
</dbReference>
<dbReference type="InterPro" id="IPR009091">
    <property type="entry name" value="RCC1/BLIP-II"/>
</dbReference>
<organism evidence="6 7">
    <name type="scientific">Micavibrio aeruginosavorus</name>
    <dbReference type="NCBI Taxonomy" id="349221"/>
    <lineage>
        <taxon>Bacteria</taxon>
        <taxon>Pseudomonadati</taxon>
        <taxon>Bdellovibrionota</taxon>
        <taxon>Bdellovibrionia</taxon>
        <taxon>Bdellovibrionales</taxon>
        <taxon>Pseudobdellovibrionaceae</taxon>
        <taxon>Micavibrio</taxon>
    </lineage>
</organism>
<dbReference type="InterPro" id="IPR058923">
    <property type="entry name" value="RCC1-like_dom"/>
</dbReference>
<feature type="domain" description="Lcl C-terminal" evidence="4">
    <location>
        <begin position="955"/>
        <end position="1037"/>
    </location>
</feature>
<dbReference type="GO" id="GO:0005737">
    <property type="term" value="C:cytoplasm"/>
    <property type="evidence" value="ECO:0007669"/>
    <property type="project" value="TreeGrafter"/>
</dbReference>